<evidence type="ECO:0000313" key="4">
    <source>
        <dbReference type="EMBL" id="GAU38439.1"/>
    </source>
</evidence>
<feature type="region of interest" description="Disordered" evidence="2">
    <location>
        <begin position="70"/>
        <end position="97"/>
    </location>
</feature>
<dbReference type="Pfam" id="PF03763">
    <property type="entry name" value="Remorin_C"/>
    <property type="match status" value="1"/>
</dbReference>
<feature type="compositionally biased region" description="Basic and acidic residues" evidence="2">
    <location>
        <begin position="87"/>
        <end position="97"/>
    </location>
</feature>
<feature type="compositionally biased region" description="Basic residues" evidence="2">
    <location>
        <begin position="76"/>
        <end position="85"/>
    </location>
</feature>
<accession>A0A2Z6P424</accession>
<proteinExistence type="inferred from homology"/>
<dbReference type="AlphaFoldDB" id="A0A2Z6P424"/>
<gene>
    <name evidence="4" type="ORF">TSUD_151620</name>
</gene>
<dbReference type="EMBL" id="DF973716">
    <property type="protein sequence ID" value="GAU38439.1"/>
    <property type="molecule type" value="Genomic_DNA"/>
</dbReference>
<reference evidence="5" key="1">
    <citation type="journal article" date="2017" name="Front. Plant Sci.">
        <title>Climate Clever Clovers: New Paradigm to Reduce the Environmental Footprint of Ruminants by Breeding Low Methanogenic Forages Utilizing Haplotype Variation.</title>
        <authorList>
            <person name="Kaur P."/>
            <person name="Appels R."/>
            <person name="Bayer P.E."/>
            <person name="Keeble-Gagnere G."/>
            <person name="Wang J."/>
            <person name="Hirakawa H."/>
            <person name="Shirasawa K."/>
            <person name="Vercoe P."/>
            <person name="Stefanova K."/>
            <person name="Durmic Z."/>
            <person name="Nichols P."/>
            <person name="Revell C."/>
            <person name="Isobe S.N."/>
            <person name="Edwards D."/>
            <person name="Erskine W."/>
        </authorList>
    </citation>
    <scope>NUCLEOTIDE SEQUENCE [LARGE SCALE GENOMIC DNA]</scope>
    <source>
        <strain evidence="5">cv. Daliak</strain>
    </source>
</reference>
<sequence length="97" mass="11758">MKLQILSWEGEKRIQAKLHMEKKKQLQNELDHNRANAIEHYKRKIARIDMIGQRAIKELEDQRRKEEMKVREKANKIRKTGKLSPRRSQDLEYSYKA</sequence>
<keyword evidence="5" id="KW-1185">Reference proteome</keyword>
<comment type="similarity">
    <text evidence="1">Belongs to the remorin family.</text>
</comment>
<name>A0A2Z6P424_TRISU</name>
<evidence type="ECO:0000313" key="5">
    <source>
        <dbReference type="Proteomes" id="UP000242715"/>
    </source>
</evidence>
<dbReference type="InterPro" id="IPR005516">
    <property type="entry name" value="Remorin_C"/>
</dbReference>
<feature type="domain" description="Remorin C-terminal" evidence="3">
    <location>
        <begin position="3"/>
        <end position="83"/>
    </location>
</feature>
<evidence type="ECO:0000259" key="3">
    <source>
        <dbReference type="Pfam" id="PF03763"/>
    </source>
</evidence>
<evidence type="ECO:0000256" key="1">
    <source>
        <dbReference type="ARBA" id="ARBA00005711"/>
    </source>
</evidence>
<dbReference type="OrthoDB" id="775261at2759"/>
<organism evidence="4 5">
    <name type="scientific">Trifolium subterraneum</name>
    <name type="common">Subterranean clover</name>
    <dbReference type="NCBI Taxonomy" id="3900"/>
    <lineage>
        <taxon>Eukaryota</taxon>
        <taxon>Viridiplantae</taxon>
        <taxon>Streptophyta</taxon>
        <taxon>Embryophyta</taxon>
        <taxon>Tracheophyta</taxon>
        <taxon>Spermatophyta</taxon>
        <taxon>Magnoliopsida</taxon>
        <taxon>eudicotyledons</taxon>
        <taxon>Gunneridae</taxon>
        <taxon>Pentapetalae</taxon>
        <taxon>rosids</taxon>
        <taxon>fabids</taxon>
        <taxon>Fabales</taxon>
        <taxon>Fabaceae</taxon>
        <taxon>Papilionoideae</taxon>
        <taxon>50 kb inversion clade</taxon>
        <taxon>NPAAA clade</taxon>
        <taxon>Hologalegina</taxon>
        <taxon>IRL clade</taxon>
        <taxon>Trifolieae</taxon>
        <taxon>Trifolium</taxon>
    </lineage>
</organism>
<dbReference type="Proteomes" id="UP000242715">
    <property type="component" value="Unassembled WGS sequence"/>
</dbReference>
<protein>
    <recommendedName>
        <fullName evidence="3">Remorin C-terminal domain-containing protein</fullName>
    </recommendedName>
</protein>
<evidence type="ECO:0000256" key="2">
    <source>
        <dbReference type="SAM" id="MobiDB-lite"/>
    </source>
</evidence>